<feature type="region of interest" description="Disordered" evidence="2">
    <location>
        <begin position="449"/>
        <end position="500"/>
    </location>
</feature>
<dbReference type="OrthoDB" id="1921697at2759"/>
<proteinExistence type="predicted"/>
<organism evidence="3 4">
    <name type="scientific">Carnegiea gigantea</name>
    <dbReference type="NCBI Taxonomy" id="171969"/>
    <lineage>
        <taxon>Eukaryota</taxon>
        <taxon>Viridiplantae</taxon>
        <taxon>Streptophyta</taxon>
        <taxon>Embryophyta</taxon>
        <taxon>Tracheophyta</taxon>
        <taxon>Spermatophyta</taxon>
        <taxon>Magnoliopsida</taxon>
        <taxon>eudicotyledons</taxon>
        <taxon>Gunneridae</taxon>
        <taxon>Pentapetalae</taxon>
        <taxon>Caryophyllales</taxon>
        <taxon>Cactineae</taxon>
        <taxon>Cactaceae</taxon>
        <taxon>Cactoideae</taxon>
        <taxon>Echinocereeae</taxon>
        <taxon>Carnegiea</taxon>
    </lineage>
</organism>
<evidence type="ECO:0000313" key="3">
    <source>
        <dbReference type="EMBL" id="KAJ8426378.1"/>
    </source>
</evidence>
<evidence type="ECO:0000256" key="2">
    <source>
        <dbReference type="SAM" id="MobiDB-lite"/>
    </source>
</evidence>
<evidence type="ECO:0000256" key="1">
    <source>
        <dbReference type="SAM" id="Coils"/>
    </source>
</evidence>
<reference evidence="3" key="1">
    <citation type="submission" date="2022-04" db="EMBL/GenBank/DDBJ databases">
        <title>Carnegiea gigantea Genome sequencing and assembly v2.</title>
        <authorList>
            <person name="Copetti D."/>
            <person name="Sanderson M.J."/>
            <person name="Burquez A."/>
            <person name="Wojciechowski M.F."/>
        </authorList>
    </citation>
    <scope>NUCLEOTIDE SEQUENCE</scope>
    <source>
        <strain evidence="3">SGP5-SGP5p</strain>
        <tissue evidence="3">Aerial part</tissue>
    </source>
</reference>
<feature type="region of interest" description="Disordered" evidence="2">
    <location>
        <begin position="171"/>
        <end position="190"/>
    </location>
</feature>
<dbReference type="AlphaFoldDB" id="A0A9Q1JN37"/>
<dbReference type="PANTHER" id="PTHR35468">
    <property type="entry name" value="MYOSIN-LIKE PROTEIN"/>
    <property type="match status" value="1"/>
</dbReference>
<gene>
    <name evidence="3" type="ORF">Cgig2_000573</name>
</gene>
<feature type="region of interest" description="Disordered" evidence="2">
    <location>
        <begin position="1"/>
        <end position="24"/>
    </location>
</feature>
<dbReference type="PANTHER" id="PTHR35468:SF1">
    <property type="entry name" value="MYOSIN-LIKE PROTEIN"/>
    <property type="match status" value="1"/>
</dbReference>
<sequence>MTAVRRAKWHPPPPPPPRILHLPRRSIRRKHPAKNIAAVKSNISNSKGNKKLERLFDEERAFLYSVPPVVLLNSGRRERVNEAEEDERESGEEKWRFQAEMLRAECNLLRMEREIAIKKLHKERGLLHSSLKSALHTLLSGKKKIGEGKSVDLVIEEEIEGLARKLVELQRSSKMKHSRHNSSSSSNFDKQASLLQKELEKLRENGDKDIGEISESGFSTERSREGRFEGFASGRRSNSLDDNKLLHLLDMDVEICTGGDTKKENGEAIKGEVAEENGRRVRIHEGKSGELRTCSGHCKAVVRRIMEQVRAETEQWSQMQEMLGQVREEMEELQASRDFWEKRALESSCKIETLNFEVEEWKQKALSSESKENQLHEQLRELQQELEKLRIERSSHDSELKARKDIGPISLGAQLAREKRLLSSQVKGSGLASENRDLKVVENTEIKAVDYSDGKKATPKSGSRLLSSNRHPFKDIGNLSPLVRQNSRRSVHPLHSPQDS</sequence>
<evidence type="ECO:0000313" key="4">
    <source>
        <dbReference type="Proteomes" id="UP001153076"/>
    </source>
</evidence>
<feature type="coiled-coil region" evidence="1">
    <location>
        <begin position="323"/>
        <end position="399"/>
    </location>
</feature>
<dbReference type="Proteomes" id="UP001153076">
    <property type="component" value="Unassembled WGS sequence"/>
</dbReference>
<keyword evidence="1" id="KW-0175">Coiled coil</keyword>
<feature type="compositionally biased region" description="Polar residues" evidence="2">
    <location>
        <begin position="460"/>
        <end position="470"/>
    </location>
</feature>
<dbReference type="EMBL" id="JAKOGI010001300">
    <property type="protein sequence ID" value="KAJ8426378.1"/>
    <property type="molecule type" value="Genomic_DNA"/>
</dbReference>
<keyword evidence="4" id="KW-1185">Reference proteome</keyword>
<accession>A0A9Q1JN37</accession>
<protein>
    <submittedName>
        <fullName evidence="3">Uncharacterized protein</fullName>
    </submittedName>
</protein>
<name>A0A9Q1JN37_9CARY</name>
<comment type="caution">
    <text evidence="3">The sequence shown here is derived from an EMBL/GenBank/DDBJ whole genome shotgun (WGS) entry which is preliminary data.</text>
</comment>